<feature type="compositionally biased region" description="Basic and acidic residues" evidence="1">
    <location>
        <begin position="186"/>
        <end position="202"/>
    </location>
</feature>
<organism evidence="2 3">
    <name type="scientific">Phaeomoniella chlamydospora</name>
    <name type="common">Phaeoacremonium chlamydosporum</name>
    <dbReference type="NCBI Taxonomy" id="158046"/>
    <lineage>
        <taxon>Eukaryota</taxon>
        <taxon>Fungi</taxon>
        <taxon>Dikarya</taxon>
        <taxon>Ascomycota</taxon>
        <taxon>Pezizomycotina</taxon>
        <taxon>Eurotiomycetes</taxon>
        <taxon>Chaetothyriomycetidae</taxon>
        <taxon>Phaeomoniellales</taxon>
        <taxon>Phaeomoniellaceae</taxon>
        <taxon>Phaeomoniella</taxon>
    </lineage>
</organism>
<gene>
    <name evidence="2" type="ORF">UCRPC4_g01422</name>
</gene>
<proteinExistence type="predicted"/>
<dbReference type="PANTHER" id="PTHR34117:SF1">
    <property type="entry name" value="STYLE CELL-CYCLE INHIBITOR 1"/>
    <property type="match status" value="1"/>
</dbReference>
<dbReference type="PANTHER" id="PTHR34117">
    <property type="entry name" value="STYLE CELL-CYCLE INHIBITOR 1"/>
    <property type="match status" value="1"/>
</dbReference>
<protein>
    <submittedName>
        <fullName evidence="2">Uncharacterized protein</fullName>
    </submittedName>
</protein>
<evidence type="ECO:0000256" key="1">
    <source>
        <dbReference type="SAM" id="MobiDB-lite"/>
    </source>
</evidence>
<keyword evidence="3" id="KW-1185">Reference proteome</keyword>
<sequence length="241" mass="26894">MRNHGDLAEGWYDPKVLFQAQKQSIPGPSSPKRNQLSSDEDGSTIDGTRGLDEDDGFGPAIPSQITAAHSGSWSRGIGAGPSIPTTGELREKRVFEAEEAQEARAASISALRAERRADRTLQRERLEEIAPRAEGGTKERQLEKKRETAAANRSFAEARERSPEVGDNDLMGGEGDDLVNLKRRKKEEERKKNERELRKEEALRARAAEREVKLKGLREKEEKTMAYLKELARARFGNSGL</sequence>
<reference evidence="2 3" key="2">
    <citation type="submission" date="2015-05" db="EMBL/GenBank/DDBJ databases">
        <authorList>
            <person name="Morales-Cruz A."/>
            <person name="Amrine K.C."/>
            <person name="Cantu D."/>
        </authorList>
    </citation>
    <scope>NUCLEOTIDE SEQUENCE [LARGE SCALE GENOMIC DNA]</scope>
    <source>
        <strain evidence="2">UCRPC4</strain>
    </source>
</reference>
<feature type="compositionally biased region" description="Basic and acidic residues" evidence="1">
    <location>
        <begin position="112"/>
        <end position="148"/>
    </location>
</feature>
<feature type="compositionally biased region" description="Polar residues" evidence="1">
    <location>
        <begin position="63"/>
        <end position="73"/>
    </location>
</feature>
<name>A0A0G2EXC1_PHACM</name>
<comment type="caution">
    <text evidence="2">The sequence shown here is derived from an EMBL/GenBank/DDBJ whole genome shotgun (WGS) entry which is preliminary data.</text>
</comment>
<reference evidence="2 3" key="1">
    <citation type="submission" date="2015-05" db="EMBL/GenBank/DDBJ databases">
        <title>Distinctive expansion of gene families associated with plant cell wall degradation and secondary metabolism in the genomes of grapevine trunk pathogens.</title>
        <authorList>
            <person name="Lawrence D.P."/>
            <person name="Travadon R."/>
            <person name="Rolshausen P.E."/>
            <person name="Baumgartner K."/>
        </authorList>
    </citation>
    <scope>NUCLEOTIDE SEQUENCE [LARGE SCALE GENOMIC DNA]</scope>
    <source>
        <strain evidence="2">UCRPC4</strain>
    </source>
</reference>
<dbReference type="EMBL" id="LCWF01000034">
    <property type="protein sequence ID" value="KKY26731.1"/>
    <property type="molecule type" value="Genomic_DNA"/>
</dbReference>
<feature type="compositionally biased region" description="Polar residues" evidence="1">
    <location>
        <begin position="20"/>
        <end position="37"/>
    </location>
</feature>
<accession>A0A0G2EXC1</accession>
<dbReference type="InterPro" id="IPR044688">
    <property type="entry name" value="SCI-1-like"/>
</dbReference>
<dbReference type="Proteomes" id="UP000053317">
    <property type="component" value="Unassembled WGS sequence"/>
</dbReference>
<feature type="region of interest" description="Disordered" evidence="1">
    <location>
        <begin position="18"/>
        <end position="202"/>
    </location>
</feature>
<evidence type="ECO:0000313" key="2">
    <source>
        <dbReference type="EMBL" id="KKY26731.1"/>
    </source>
</evidence>
<evidence type="ECO:0000313" key="3">
    <source>
        <dbReference type="Proteomes" id="UP000053317"/>
    </source>
</evidence>
<dbReference type="OrthoDB" id="2139939at2759"/>
<dbReference type="AlphaFoldDB" id="A0A0G2EXC1"/>